<evidence type="ECO:0000313" key="2">
    <source>
        <dbReference type="Proteomes" id="UP001157418"/>
    </source>
</evidence>
<proteinExistence type="predicted"/>
<dbReference type="EMBL" id="CAKMRJ010005634">
    <property type="protein sequence ID" value="CAH1449350.1"/>
    <property type="molecule type" value="Genomic_DNA"/>
</dbReference>
<comment type="caution">
    <text evidence="1">The sequence shown here is derived from an EMBL/GenBank/DDBJ whole genome shotgun (WGS) entry which is preliminary data.</text>
</comment>
<gene>
    <name evidence="1" type="ORF">LVIROSA_LOCUS34837</name>
</gene>
<keyword evidence="2" id="KW-1185">Reference proteome</keyword>
<sequence length="159" mass="17868">MDVQAKFEQLAQALSELVNPLTDRRATAPLQVCSAPASFSLLPLSLAPVPIWCSLLWASSPRVTTQVLNSWMHGQPTGLKQPTPISWEKCAGTDWSMVTTNDGKRYLVVPYIRKVCMDHYVAFLRSSCKSFMKVETMMGTHTVGRLKERVKELMGIRLR</sequence>
<name>A0AAU9PGS8_9ASTR</name>
<dbReference type="Proteomes" id="UP001157418">
    <property type="component" value="Unassembled WGS sequence"/>
</dbReference>
<organism evidence="1 2">
    <name type="scientific">Lactuca virosa</name>
    <dbReference type="NCBI Taxonomy" id="75947"/>
    <lineage>
        <taxon>Eukaryota</taxon>
        <taxon>Viridiplantae</taxon>
        <taxon>Streptophyta</taxon>
        <taxon>Embryophyta</taxon>
        <taxon>Tracheophyta</taxon>
        <taxon>Spermatophyta</taxon>
        <taxon>Magnoliopsida</taxon>
        <taxon>eudicotyledons</taxon>
        <taxon>Gunneridae</taxon>
        <taxon>Pentapetalae</taxon>
        <taxon>asterids</taxon>
        <taxon>campanulids</taxon>
        <taxon>Asterales</taxon>
        <taxon>Asteraceae</taxon>
        <taxon>Cichorioideae</taxon>
        <taxon>Cichorieae</taxon>
        <taxon>Lactucinae</taxon>
        <taxon>Lactuca</taxon>
    </lineage>
</organism>
<evidence type="ECO:0000313" key="1">
    <source>
        <dbReference type="EMBL" id="CAH1449350.1"/>
    </source>
</evidence>
<protein>
    <submittedName>
        <fullName evidence="1">Uncharacterized protein</fullName>
    </submittedName>
</protein>
<accession>A0AAU9PGS8</accession>
<dbReference type="AlphaFoldDB" id="A0AAU9PGS8"/>
<reference evidence="1 2" key="1">
    <citation type="submission" date="2022-01" db="EMBL/GenBank/DDBJ databases">
        <authorList>
            <person name="Xiong W."/>
            <person name="Schranz E."/>
        </authorList>
    </citation>
    <scope>NUCLEOTIDE SEQUENCE [LARGE SCALE GENOMIC DNA]</scope>
</reference>